<proteinExistence type="predicted"/>
<gene>
    <name evidence="2" type="ORF">H2LOC_008680</name>
</gene>
<keyword evidence="1" id="KW-1133">Transmembrane helix</keyword>
<dbReference type="KEGG" id="mhey:H2LOC_008680"/>
<dbReference type="RefSeq" id="WP_136496041.1">
    <property type="nucleotide sequence ID" value="NZ_CP046052.1"/>
</dbReference>
<accession>A0A6B8KH53</accession>
<keyword evidence="3" id="KW-1185">Reference proteome</keyword>
<dbReference type="EMBL" id="CP046052">
    <property type="protein sequence ID" value="QGM45770.1"/>
    <property type="molecule type" value="Genomic_DNA"/>
</dbReference>
<dbReference type="AlphaFoldDB" id="A0A6B8KH53"/>
<evidence type="ECO:0000313" key="3">
    <source>
        <dbReference type="Proteomes" id="UP000309061"/>
    </source>
</evidence>
<protein>
    <submittedName>
        <fullName evidence="2">Uncharacterized protein</fullName>
    </submittedName>
</protein>
<name>A0A6B8KH53_9HYPH</name>
<evidence type="ECO:0000313" key="2">
    <source>
        <dbReference type="EMBL" id="QGM45770.1"/>
    </source>
</evidence>
<reference evidence="2 3" key="1">
    <citation type="submission" date="2019-11" db="EMBL/GenBank/DDBJ databases">
        <title>The genome sequence of Methylocystis heyeri.</title>
        <authorList>
            <person name="Oshkin I.Y."/>
            <person name="Miroshnikov K."/>
            <person name="Dedysh S.N."/>
        </authorList>
    </citation>
    <scope>NUCLEOTIDE SEQUENCE [LARGE SCALE GENOMIC DNA]</scope>
    <source>
        <strain evidence="2 3">H2</strain>
    </source>
</reference>
<organism evidence="2 3">
    <name type="scientific">Methylocystis heyeri</name>
    <dbReference type="NCBI Taxonomy" id="391905"/>
    <lineage>
        <taxon>Bacteria</taxon>
        <taxon>Pseudomonadati</taxon>
        <taxon>Pseudomonadota</taxon>
        <taxon>Alphaproteobacteria</taxon>
        <taxon>Hyphomicrobiales</taxon>
        <taxon>Methylocystaceae</taxon>
        <taxon>Methylocystis</taxon>
    </lineage>
</organism>
<dbReference type="Proteomes" id="UP000309061">
    <property type="component" value="Chromosome"/>
</dbReference>
<keyword evidence="1" id="KW-0472">Membrane</keyword>
<keyword evidence="1" id="KW-0812">Transmembrane</keyword>
<sequence length="107" mass="11723">MESFSQWFQDWAEACSYAQECVPDLPPVFPHAQEPWTALGAVAALCLFLWWANERSLKKLLAQEARWAGIKEDAAYPPASQPLGQLGAMFDAAAKGLRLSASRKAAA</sequence>
<dbReference type="OrthoDB" id="8449479at2"/>
<feature type="transmembrane region" description="Helical" evidence="1">
    <location>
        <begin position="35"/>
        <end position="52"/>
    </location>
</feature>
<evidence type="ECO:0000256" key="1">
    <source>
        <dbReference type="SAM" id="Phobius"/>
    </source>
</evidence>